<name>A0A843XMK7_COLES</name>
<evidence type="ECO:0000313" key="2">
    <source>
        <dbReference type="Proteomes" id="UP000652761"/>
    </source>
</evidence>
<proteinExistence type="predicted"/>
<protein>
    <submittedName>
        <fullName evidence="1">Uncharacterized protein</fullName>
    </submittedName>
</protein>
<sequence>MNCRSRVKLHSSSLSGGGDGAIVDGVPFSEPWAAVPMFGFLVGAEGLGVGAVTCSNTCTSKASTQHPCSVYGEEAQHSTLALFHLFSWVRSRFDLRGQVAGVKGATPLAGVSGGSAPGS</sequence>
<dbReference type="Proteomes" id="UP000652761">
    <property type="component" value="Unassembled WGS sequence"/>
</dbReference>
<evidence type="ECO:0000313" key="1">
    <source>
        <dbReference type="EMBL" id="MQM21038.1"/>
    </source>
</evidence>
<keyword evidence="2" id="KW-1185">Reference proteome</keyword>
<comment type="caution">
    <text evidence="1">The sequence shown here is derived from an EMBL/GenBank/DDBJ whole genome shotgun (WGS) entry which is preliminary data.</text>
</comment>
<accession>A0A843XMK7</accession>
<dbReference type="EMBL" id="NMUH01010520">
    <property type="protein sequence ID" value="MQM21038.1"/>
    <property type="molecule type" value="Genomic_DNA"/>
</dbReference>
<organism evidence="1 2">
    <name type="scientific">Colocasia esculenta</name>
    <name type="common">Wild taro</name>
    <name type="synonym">Arum esculentum</name>
    <dbReference type="NCBI Taxonomy" id="4460"/>
    <lineage>
        <taxon>Eukaryota</taxon>
        <taxon>Viridiplantae</taxon>
        <taxon>Streptophyta</taxon>
        <taxon>Embryophyta</taxon>
        <taxon>Tracheophyta</taxon>
        <taxon>Spermatophyta</taxon>
        <taxon>Magnoliopsida</taxon>
        <taxon>Liliopsida</taxon>
        <taxon>Araceae</taxon>
        <taxon>Aroideae</taxon>
        <taxon>Colocasieae</taxon>
        <taxon>Colocasia</taxon>
    </lineage>
</organism>
<reference evidence="1" key="1">
    <citation type="submission" date="2017-07" db="EMBL/GenBank/DDBJ databases">
        <title>Taro Niue Genome Assembly and Annotation.</title>
        <authorList>
            <person name="Atibalentja N."/>
            <person name="Keating K."/>
            <person name="Fields C.J."/>
        </authorList>
    </citation>
    <scope>NUCLEOTIDE SEQUENCE</scope>
    <source>
        <strain evidence="1">Niue_2</strain>
        <tissue evidence="1">Leaf</tissue>
    </source>
</reference>
<gene>
    <name evidence="1" type="ORF">Taro_054069</name>
</gene>
<dbReference type="AlphaFoldDB" id="A0A843XMK7"/>